<comment type="caution">
    <text evidence="1">The sequence shown here is derived from an EMBL/GenBank/DDBJ whole genome shotgun (WGS) entry which is preliminary data.</text>
</comment>
<sequence>MSFSESMDEDVDSKKFADRALFVKLLCERPVLLQKSRVPKIMNEKKLAWDDVVTEYSHATGMKATHAQMSKTFQNMKNRVKTKTDTKTTGYKNIKLKEWEKGVLLLLGAADNPIFTKVQGSVAIGGPKANRERERYPVHDYWMSATDPLQPHITGT</sequence>
<evidence type="ECO:0008006" key="3">
    <source>
        <dbReference type="Google" id="ProtNLM"/>
    </source>
</evidence>
<proteinExistence type="predicted"/>
<dbReference type="Proteomes" id="UP001159363">
    <property type="component" value="Chromosome 1"/>
</dbReference>
<accession>A0ABQ9IPZ1</accession>
<evidence type="ECO:0000313" key="1">
    <source>
        <dbReference type="EMBL" id="KAJ8898043.1"/>
    </source>
</evidence>
<keyword evidence="2" id="KW-1185">Reference proteome</keyword>
<evidence type="ECO:0000313" key="2">
    <source>
        <dbReference type="Proteomes" id="UP001159363"/>
    </source>
</evidence>
<gene>
    <name evidence="1" type="ORF">PR048_003403</name>
</gene>
<reference evidence="1 2" key="1">
    <citation type="submission" date="2023-02" db="EMBL/GenBank/DDBJ databases">
        <title>LHISI_Scaffold_Assembly.</title>
        <authorList>
            <person name="Stuart O.P."/>
            <person name="Cleave R."/>
            <person name="Magrath M.J.L."/>
            <person name="Mikheyev A.S."/>
        </authorList>
    </citation>
    <scope>NUCLEOTIDE SEQUENCE [LARGE SCALE GENOMIC DNA]</scope>
    <source>
        <strain evidence="1">Daus_M_001</strain>
        <tissue evidence="1">Leg muscle</tissue>
    </source>
</reference>
<protein>
    <recommendedName>
        <fullName evidence="3">Regulatory protein zeste</fullName>
    </recommendedName>
</protein>
<dbReference type="EMBL" id="JARBHB010000001">
    <property type="protein sequence ID" value="KAJ8898043.1"/>
    <property type="molecule type" value="Genomic_DNA"/>
</dbReference>
<organism evidence="1 2">
    <name type="scientific">Dryococelus australis</name>
    <dbReference type="NCBI Taxonomy" id="614101"/>
    <lineage>
        <taxon>Eukaryota</taxon>
        <taxon>Metazoa</taxon>
        <taxon>Ecdysozoa</taxon>
        <taxon>Arthropoda</taxon>
        <taxon>Hexapoda</taxon>
        <taxon>Insecta</taxon>
        <taxon>Pterygota</taxon>
        <taxon>Neoptera</taxon>
        <taxon>Polyneoptera</taxon>
        <taxon>Phasmatodea</taxon>
        <taxon>Verophasmatodea</taxon>
        <taxon>Anareolatae</taxon>
        <taxon>Phasmatidae</taxon>
        <taxon>Eurycanthinae</taxon>
        <taxon>Dryococelus</taxon>
    </lineage>
</organism>
<name>A0ABQ9IPZ1_9NEOP</name>